<keyword evidence="4" id="KW-1185">Reference proteome</keyword>
<feature type="compositionally biased region" description="Gly residues" evidence="1">
    <location>
        <begin position="152"/>
        <end position="163"/>
    </location>
</feature>
<feature type="region of interest" description="Disordered" evidence="1">
    <location>
        <begin position="128"/>
        <end position="163"/>
    </location>
</feature>
<comment type="caution">
    <text evidence="3">The sequence shown here is derived from an EMBL/GenBank/DDBJ whole genome shotgun (WGS) entry which is preliminary data.</text>
</comment>
<evidence type="ECO:0000256" key="1">
    <source>
        <dbReference type="SAM" id="MobiDB-lite"/>
    </source>
</evidence>
<dbReference type="GO" id="GO:0005737">
    <property type="term" value="C:cytoplasm"/>
    <property type="evidence" value="ECO:0007669"/>
    <property type="project" value="TreeGrafter"/>
</dbReference>
<dbReference type="AlphaFoldDB" id="A0AAD3DNY0"/>
<name>A0AAD3DNY0_9CHLO</name>
<dbReference type="InterPro" id="IPR050357">
    <property type="entry name" value="Arrestin_domain-protein"/>
</dbReference>
<organism evidence="3 4">
    <name type="scientific">Astrephomene gubernaculifera</name>
    <dbReference type="NCBI Taxonomy" id="47775"/>
    <lineage>
        <taxon>Eukaryota</taxon>
        <taxon>Viridiplantae</taxon>
        <taxon>Chlorophyta</taxon>
        <taxon>core chlorophytes</taxon>
        <taxon>Chlorophyceae</taxon>
        <taxon>CS clade</taxon>
        <taxon>Chlamydomonadales</taxon>
        <taxon>Astrephomenaceae</taxon>
        <taxon>Astrephomene</taxon>
    </lineage>
</organism>
<evidence type="ECO:0000259" key="2">
    <source>
        <dbReference type="Pfam" id="PF00339"/>
    </source>
</evidence>
<evidence type="ECO:0000313" key="4">
    <source>
        <dbReference type="Proteomes" id="UP001054857"/>
    </source>
</evidence>
<feature type="non-terminal residue" evidence="3">
    <location>
        <position position="1"/>
    </location>
</feature>
<dbReference type="EMBL" id="BMAR01000007">
    <property type="protein sequence ID" value="GFR44222.1"/>
    <property type="molecule type" value="Genomic_DNA"/>
</dbReference>
<dbReference type="InterPro" id="IPR014752">
    <property type="entry name" value="Arrestin-like_C"/>
</dbReference>
<feature type="domain" description="Arrestin-like N-terminal" evidence="2">
    <location>
        <begin position="17"/>
        <end position="124"/>
    </location>
</feature>
<dbReference type="Pfam" id="PF00339">
    <property type="entry name" value="Arrestin_N"/>
    <property type="match status" value="1"/>
</dbReference>
<reference evidence="3 4" key="1">
    <citation type="journal article" date="2021" name="Sci. Rep.">
        <title>Genome sequencing of the multicellular alga Astrephomene provides insights into convergent evolution of germ-soma differentiation.</title>
        <authorList>
            <person name="Yamashita S."/>
            <person name="Yamamoto K."/>
            <person name="Matsuzaki R."/>
            <person name="Suzuki S."/>
            <person name="Yamaguchi H."/>
            <person name="Hirooka S."/>
            <person name="Minakuchi Y."/>
            <person name="Miyagishima S."/>
            <person name="Kawachi M."/>
            <person name="Toyoda A."/>
            <person name="Nozaki H."/>
        </authorList>
    </citation>
    <scope>NUCLEOTIDE SEQUENCE [LARGE SCALE GENOMIC DNA]</scope>
    <source>
        <strain evidence="3 4">NIES-4017</strain>
    </source>
</reference>
<dbReference type="PANTHER" id="PTHR11188">
    <property type="entry name" value="ARRESTIN DOMAIN CONTAINING PROTEIN"/>
    <property type="match status" value="1"/>
</dbReference>
<dbReference type="Gene3D" id="2.60.40.640">
    <property type="match status" value="1"/>
</dbReference>
<accession>A0AAD3DNY0</accession>
<evidence type="ECO:0000313" key="3">
    <source>
        <dbReference type="EMBL" id="GFR44222.1"/>
    </source>
</evidence>
<dbReference type="SUPFAM" id="SSF81296">
    <property type="entry name" value="E set domains"/>
    <property type="match status" value="1"/>
</dbReference>
<sequence>MGHDFHSATGVAVYCNSPVYWPGDVVEGSVLLNVTDAIAARSVSVEVSGFESFSYEEAAKTKEHADDGAGRDAHRTQVRLVKLDFLKATFLLHQWKGDSPTVQPGQCEFPFRFTLPYGLPGSFRVQEQHACAQDGKGRQHQEPQRPVAPKGVIGGGSSRGIGA</sequence>
<dbReference type="PANTHER" id="PTHR11188:SF17">
    <property type="entry name" value="FI21816P1"/>
    <property type="match status" value="1"/>
</dbReference>
<dbReference type="InterPro" id="IPR014756">
    <property type="entry name" value="Ig_E-set"/>
</dbReference>
<dbReference type="Proteomes" id="UP001054857">
    <property type="component" value="Unassembled WGS sequence"/>
</dbReference>
<dbReference type="InterPro" id="IPR011021">
    <property type="entry name" value="Arrestin-like_N"/>
</dbReference>
<protein>
    <recommendedName>
        <fullName evidence="2">Arrestin-like N-terminal domain-containing protein</fullName>
    </recommendedName>
</protein>
<dbReference type="GO" id="GO:0015031">
    <property type="term" value="P:protein transport"/>
    <property type="evidence" value="ECO:0007669"/>
    <property type="project" value="TreeGrafter"/>
</dbReference>
<proteinExistence type="predicted"/>
<gene>
    <name evidence="3" type="ORF">Agub_g5411</name>
</gene>